<sequence length="61" mass="6790">MMLDLAINFIIGLTLIGVPSYFFYRIGVDTGIKRGLRLQVLRGWEAGGAIDREEAKQPPPD</sequence>
<protein>
    <submittedName>
        <fullName evidence="2">Uncharacterized protein</fullName>
    </submittedName>
</protein>
<evidence type="ECO:0000313" key="2">
    <source>
        <dbReference type="EMBL" id="CAA6825798.1"/>
    </source>
</evidence>
<keyword evidence="1" id="KW-0812">Transmembrane</keyword>
<reference evidence="2" key="1">
    <citation type="submission" date="2020-01" db="EMBL/GenBank/DDBJ databases">
        <authorList>
            <person name="Meier V. D."/>
            <person name="Meier V D."/>
        </authorList>
    </citation>
    <scope>NUCLEOTIDE SEQUENCE</scope>
    <source>
        <strain evidence="2">HLG_WM_MAG_09</strain>
    </source>
</reference>
<gene>
    <name evidence="2" type="ORF">HELGO_WM45483</name>
</gene>
<keyword evidence="1" id="KW-1133">Transmembrane helix</keyword>
<feature type="transmembrane region" description="Helical" evidence="1">
    <location>
        <begin position="6"/>
        <end position="24"/>
    </location>
</feature>
<proteinExistence type="predicted"/>
<evidence type="ECO:0000256" key="1">
    <source>
        <dbReference type="SAM" id="Phobius"/>
    </source>
</evidence>
<organism evidence="2">
    <name type="scientific">uncultured Thiotrichaceae bacterium</name>
    <dbReference type="NCBI Taxonomy" id="298394"/>
    <lineage>
        <taxon>Bacteria</taxon>
        <taxon>Pseudomonadati</taxon>
        <taxon>Pseudomonadota</taxon>
        <taxon>Gammaproteobacteria</taxon>
        <taxon>Thiotrichales</taxon>
        <taxon>Thiotrichaceae</taxon>
        <taxon>environmental samples</taxon>
    </lineage>
</organism>
<dbReference type="AlphaFoldDB" id="A0A6S6UCC3"/>
<keyword evidence="1" id="KW-0472">Membrane</keyword>
<name>A0A6S6UCC3_9GAMM</name>
<accession>A0A6S6UCC3</accession>
<dbReference type="EMBL" id="CACVAT010000415">
    <property type="protein sequence ID" value="CAA6825798.1"/>
    <property type="molecule type" value="Genomic_DNA"/>
</dbReference>